<comment type="caution">
    <text evidence="2">The sequence shown here is derived from an EMBL/GenBank/DDBJ whole genome shotgun (WGS) entry which is preliminary data.</text>
</comment>
<feature type="region of interest" description="Disordered" evidence="1">
    <location>
        <begin position="492"/>
        <end position="524"/>
    </location>
</feature>
<evidence type="ECO:0000313" key="3">
    <source>
        <dbReference type="Proteomes" id="UP000077671"/>
    </source>
</evidence>
<accession>A0A177VA17</accession>
<dbReference type="AlphaFoldDB" id="A0A177VA17"/>
<proteinExistence type="predicted"/>
<evidence type="ECO:0000313" key="2">
    <source>
        <dbReference type="EMBL" id="KAE8263320.1"/>
    </source>
</evidence>
<gene>
    <name evidence="2" type="ORF">A4X03_0g1769</name>
</gene>
<feature type="compositionally biased region" description="Polar residues" evidence="1">
    <location>
        <begin position="509"/>
        <end position="524"/>
    </location>
</feature>
<sequence length="978" mass="105623">MSLLLAPFNNAMRLGQGFNSYSQTICIDDAVVASPHRAENFLTNDGQTMRTQILAKDEPSLWRSKPEVFMDDDRIAEARAATNQLLGNFPLTSPQLDREELLRANDRKVESGGASNTGTTLPPPPPPYTDLVQASNPLEADTRTWQIKNIGGPSQTVTYSSRFVSSLSQITKDMGISASLSIKAGTVAGSGRGSFIDTDKFLDSDLNFYISCKVVNQSINFRDQLEFNPLPAGIVDDDQHLAVYGDSFVSGFLEGGEFNALVSMKVLNKSSMTQIEAAVKVAFSSGALDIKASAAFSLAKSNINLNTQTNITASWLGGGVIKPPEEPWTLESLVRAASRFPESVAHSPQRTYAILQKYDHLRSYLALEPLQLSKLNYDNVALYTEELMEYYMAYKAMLTSIPGDMREIQAGTKRFRPVAEPPRGSFSATLDGIEEAVRQIRPQMVMIVNRVEEIEKRPNIVSDTAAANYQERFASPVSFWARLPIVESIRTGQASRPPLSGRRIGPASSAVSGSDASTGDGQDTGRQAAIGALCETDPALLSLTAAEEKAILTRVASETAKSTTIQSLRLTRPVGSREDGVPFFGFNYVKAHTFIASIVVGVAQGTIANIAVSYASGLQWRRGRTDEDQELFSLKDFAEGETIITVVLEHGSPVDELTKGSVTGIKLTTSLGRTLDARASTQVRYGYQCRILDGRVFIRLEEFTFNSPLPNGSMAGFYGLSLESGNRPGIHRLGLAWSSVDASTPSESSQGLASKNLPLIGLQRVPSFLDKAFEGDLLPAEREALLNPTARLAYRGLRFGPCIATDATPSGSLFNGVDLLRGQLSVQQQGKPGTKAGTPEWPTRLVFMFSKSNDTSTLVAVRVSYGKVTFVHGATEDDHKTDGSTISLDIKLAPDERVRKIQVQAHSGAGSAMPSGIALHTDKRRVLAFDALQGGLVSAPLNGGGVREINGFEGMNGLKAFVGMESDTALTRLLSVWG</sequence>
<dbReference type="InterPro" id="IPR036404">
    <property type="entry name" value="Jacalin-like_lectin_dom_sf"/>
</dbReference>
<dbReference type="Proteomes" id="UP000077671">
    <property type="component" value="Unassembled WGS sequence"/>
</dbReference>
<dbReference type="EMBL" id="LWDD02000153">
    <property type="protein sequence ID" value="KAE8263320.1"/>
    <property type="molecule type" value="Genomic_DNA"/>
</dbReference>
<dbReference type="Gene3D" id="2.100.10.30">
    <property type="entry name" value="Jacalin-like lectin domain"/>
    <property type="match status" value="1"/>
</dbReference>
<evidence type="ECO:0000256" key="1">
    <source>
        <dbReference type="SAM" id="MobiDB-lite"/>
    </source>
</evidence>
<reference evidence="2" key="2">
    <citation type="journal article" date="2019" name="IMA Fungus">
        <title>Genome sequencing and comparison of five Tilletia species to identify candidate genes for the detection of regulated species infecting wheat.</title>
        <authorList>
            <person name="Nguyen H.D.T."/>
            <person name="Sultana T."/>
            <person name="Kesanakurti P."/>
            <person name="Hambleton S."/>
        </authorList>
    </citation>
    <scope>NUCLEOTIDE SEQUENCE</scope>
    <source>
        <strain evidence="2">DAOMC 238032</strain>
    </source>
</reference>
<organism evidence="2 3">
    <name type="scientific">Tilletia caries</name>
    <name type="common">wheat bunt fungus</name>
    <dbReference type="NCBI Taxonomy" id="13290"/>
    <lineage>
        <taxon>Eukaryota</taxon>
        <taxon>Fungi</taxon>
        <taxon>Dikarya</taxon>
        <taxon>Basidiomycota</taxon>
        <taxon>Ustilaginomycotina</taxon>
        <taxon>Exobasidiomycetes</taxon>
        <taxon>Tilletiales</taxon>
        <taxon>Tilletiaceae</taxon>
        <taxon>Tilletia</taxon>
    </lineage>
</organism>
<evidence type="ECO:0008006" key="4">
    <source>
        <dbReference type="Google" id="ProtNLM"/>
    </source>
</evidence>
<protein>
    <recommendedName>
        <fullName evidence="4">Jacalin-type lectin domain-containing protein</fullName>
    </recommendedName>
</protein>
<reference evidence="2" key="1">
    <citation type="submission" date="2016-04" db="EMBL/GenBank/DDBJ databases">
        <authorList>
            <person name="Nguyen H.D."/>
            <person name="Kesanakurti P."/>
            <person name="Cullis J."/>
            <person name="Levesque C.A."/>
            <person name="Hambleton S."/>
        </authorList>
    </citation>
    <scope>NUCLEOTIDE SEQUENCE</scope>
    <source>
        <strain evidence="2">DAOMC 238032</strain>
    </source>
</reference>
<name>A0A177VA17_9BASI</name>